<accession>A0A1M6EQK9</accession>
<dbReference type="GO" id="GO:0032259">
    <property type="term" value="P:methylation"/>
    <property type="evidence" value="ECO:0007669"/>
    <property type="project" value="UniProtKB-KW"/>
</dbReference>
<feature type="domain" description="Methyltransferase small" evidence="6">
    <location>
        <begin position="149"/>
        <end position="311"/>
    </location>
</feature>
<dbReference type="SUPFAM" id="SSF53335">
    <property type="entry name" value="S-adenosyl-L-methionine-dependent methyltransferases"/>
    <property type="match status" value="1"/>
</dbReference>
<evidence type="ECO:0000256" key="3">
    <source>
        <dbReference type="ARBA" id="ARBA00022603"/>
    </source>
</evidence>
<dbReference type="InterPro" id="IPR002052">
    <property type="entry name" value="DNA_methylase_N6_adenine_CS"/>
</dbReference>
<dbReference type="GO" id="GO:0006364">
    <property type="term" value="P:rRNA processing"/>
    <property type="evidence" value="ECO:0007669"/>
    <property type="project" value="UniProtKB-KW"/>
</dbReference>
<evidence type="ECO:0000256" key="5">
    <source>
        <dbReference type="ARBA" id="ARBA00022691"/>
    </source>
</evidence>
<keyword evidence="4 7" id="KW-0808">Transferase</keyword>
<dbReference type="Gene3D" id="3.40.50.150">
    <property type="entry name" value="Vaccinia Virus protein VP39"/>
    <property type="match status" value="1"/>
</dbReference>
<reference evidence="7 8" key="1">
    <citation type="submission" date="2016-11" db="EMBL/GenBank/DDBJ databases">
        <authorList>
            <person name="Jaros S."/>
            <person name="Januszkiewicz K."/>
            <person name="Wedrychowicz H."/>
        </authorList>
    </citation>
    <scope>NUCLEOTIDE SEQUENCE [LARGE SCALE GENOMIC DNA]</scope>
    <source>
        <strain evidence="7 8">DSM 26892</strain>
    </source>
</reference>
<gene>
    <name evidence="7" type="ORF">SAMN04488012_103187</name>
</gene>
<dbReference type="STRING" id="313368.SAMN04488012_103187"/>
<dbReference type="EMBL" id="FQZA01000003">
    <property type="protein sequence ID" value="SHI87807.1"/>
    <property type="molecule type" value="Genomic_DNA"/>
</dbReference>
<evidence type="ECO:0000313" key="7">
    <source>
        <dbReference type="EMBL" id="SHI87807.1"/>
    </source>
</evidence>
<evidence type="ECO:0000256" key="1">
    <source>
        <dbReference type="ARBA" id="ARBA00022490"/>
    </source>
</evidence>
<keyword evidence="5" id="KW-0949">S-adenosyl-L-methionine</keyword>
<keyword evidence="1" id="KW-0963">Cytoplasm</keyword>
<dbReference type="PANTHER" id="PTHR47816">
    <property type="entry name" value="RIBOSOMAL RNA SMALL SUBUNIT METHYLTRANSFERASE C"/>
    <property type="match status" value="1"/>
</dbReference>
<dbReference type="Pfam" id="PF05175">
    <property type="entry name" value="MTS"/>
    <property type="match status" value="1"/>
</dbReference>
<dbReference type="CDD" id="cd02440">
    <property type="entry name" value="AdoMet_MTases"/>
    <property type="match status" value="1"/>
</dbReference>
<evidence type="ECO:0000259" key="6">
    <source>
        <dbReference type="Pfam" id="PF05175"/>
    </source>
</evidence>
<dbReference type="PANTHER" id="PTHR47816:SF4">
    <property type="entry name" value="RIBOSOMAL RNA SMALL SUBUNIT METHYLTRANSFERASE C"/>
    <property type="match status" value="1"/>
</dbReference>
<organism evidence="7 8">
    <name type="scientific">Palleronia salina</name>
    <dbReference type="NCBI Taxonomy" id="313368"/>
    <lineage>
        <taxon>Bacteria</taxon>
        <taxon>Pseudomonadati</taxon>
        <taxon>Pseudomonadota</taxon>
        <taxon>Alphaproteobacteria</taxon>
        <taxon>Rhodobacterales</taxon>
        <taxon>Roseobacteraceae</taxon>
        <taxon>Palleronia</taxon>
    </lineage>
</organism>
<dbReference type="InterPro" id="IPR007848">
    <property type="entry name" value="Small_mtfrase_dom"/>
</dbReference>
<proteinExistence type="predicted"/>
<evidence type="ECO:0000256" key="4">
    <source>
        <dbReference type="ARBA" id="ARBA00022679"/>
    </source>
</evidence>
<dbReference type="GO" id="GO:0008757">
    <property type="term" value="F:S-adenosylmethionine-dependent methyltransferase activity"/>
    <property type="evidence" value="ECO:0007669"/>
    <property type="project" value="InterPro"/>
</dbReference>
<sequence length="319" mass="33976">MADPRLSIALDDGLIEAPLAILGATDDADYSDLPAPLTLVCDRQPDFDRLGARGFDVSRSLTGTPATVVVALPRERDLARDRVARAAATGARVLVDGAKTDGVDAMLKACRARGSVGAVISKSHGKIFAIEDGDFADWRAEPSRNADGFWTAPGSFSSDASDPASAALADALSGLKGRVVDLGAGWGYLSARALEADEIKAIDLVEADHATLDCARRNVTSDRAAFHWADATTFTPAERADHVISNPPFHKGRKGAPDLGQAFIANAARILAPRGSLWLVANRHLPYERTLAQHFADVTELPGTSAFKLYRATRPRRAR</sequence>
<dbReference type="InterPro" id="IPR046977">
    <property type="entry name" value="RsmC/RlmG"/>
</dbReference>
<keyword evidence="2" id="KW-0698">rRNA processing</keyword>
<name>A0A1M6EQK9_9RHOB</name>
<dbReference type="PROSITE" id="PS00092">
    <property type="entry name" value="N6_MTASE"/>
    <property type="match status" value="1"/>
</dbReference>
<dbReference type="AlphaFoldDB" id="A0A1M6EQK9"/>
<protein>
    <submittedName>
        <fullName evidence="7">16S rRNA (Guanine1207-N2)-methyltransferase</fullName>
    </submittedName>
</protein>
<dbReference type="RefSeq" id="WP_073127891.1">
    <property type="nucleotide sequence ID" value="NZ_FQZA01000003.1"/>
</dbReference>
<dbReference type="InterPro" id="IPR029063">
    <property type="entry name" value="SAM-dependent_MTases_sf"/>
</dbReference>
<dbReference type="GO" id="GO:0003676">
    <property type="term" value="F:nucleic acid binding"/>
    <property type="evidence" value="ECO:0007669"/>
    <property type="project" value="InterPro"/>
</dbReference>
<dbReference type="GO" id="GO:0008170">
    <property type="term" value="F:N-methyltransferase activity"/>
    <property type="evidence" value="ECO:0007669"/>
    <property type="project" value="UniProtKB-ARBA"/>
</dbReference>
<evidence type="ECO:0000256" key="2">
    <source>
        <dbReference type="ARBA" id="ARBA00022552"/>
    </source>
</evidence>
<keyword evidence="3 7" id="KW-0489">Methyltransferase</keyword>
<keyword evidence="8" id="KW-1185">Reference proteome</keyword>
<dbReference type="Proteomes" id="UP000184040">
    <property type="component" value="Unassembled WGS sequence"/>
</dbReference>
<evidence type="ECO:0000313" key="8">
    <source>
        <dbReference type="Proteomes" id="UP000184040"/>
    </source>
</evidence>